<dbReference type="PANTHER" id="PTHR34129">
    <property type="entry name" value="BLR1139 PROTEIN"/>
    <property type="match status" value="1"/>
</dbReference>
<dbReference type="AlphaFoldDB" id="A0A059G9N7"/>
<dbReference type="STRING" id="1280953.HOC_05239"/>
<dbReference type="PANTHER" id="PTHR34129:SF1">
    <property type="entry name" value="DUF952 DOMAIN-CONTAINING PROTEIN"/>
    <property type="match status" value="1"/>
</dbReference>
<dbReference type="PATRIC" id="fig|1280953.3.peg.1055"/>
<proteinExistence type="predicted"/>
<dbReference type="Gene3D" id="3.20.170.20">
    <property type="entry name" value="Protein of unknown function DUF952"/>
    <property type="match status" value="1"/>
</dbReference>
<dbReference type="eggNOG" id="COG3502">
    <property type="taxonomic scope" value="Bacteria"/>
</dbReference>
<evidence type="ECO:0000313" key="1">
    <source>
        <dbReference type="EMBL" id="KDA03531.1"/>
    </source>
</evidence>
<protein>
    <recommendedName>
        <fullName evidence="3">Glutathione S-transferase domain-containing protein</fullName>
    </recommendedName>
</protein>
<dbReference type="SUPFAM" id="SSF56399">
    <property type="entry name" value="ADP-ribosylation"/>
    <property type="match status" value="1"/>
</dbReference>
<dbReference type="EMBL" id="ARYL01000005">
    <property type="protein sequence ID" value="KDA03531.1"/>
    <property type="molecule type" value="Genomic_DNA"/>
</dbReference>
<evidence type="ECO:0008006" key="3">
    <source>
        <dbReference type="Google" id="ProtNLM"/>
    </source>
</evidence>
<keyword evidence="2" id="KW-1185">Reference proteome</keyword>
<dbReference type="Pfam" id="PF06108">
    <property type="entry name" value="DUF952"/>
    <property type="match status" value="1"/>
</dbReference>
<name>A0A059G9N7_9PROT</name>
<organism evidence="1 2">
    <name type="scientific">Hyphomonas oceanitis SCH89</name>
    <dbReference type="NCBI Taxonomy" id="1280953"/>
    <lineage>
        <taxon>Bacteria</taxon>
        <taxon>Pseudomonadati</taxon>
        <taxon>Pseudomonadota</taxon>
        <taxon>Alphaproteobacteria</taxon>
        <taxon>Hyphomonadales</taxon>
        <taxon>Hyphomonadaceae</taxon>
        <taxon>Hyphomonas</taxon>
    </lineage>
</organism>
<dbReference type="OrthoDB" id="9799937at2"/>
<dbReference type="Proteomes" id="UP000024942">
    <property type="component" value="Unassembled WGS sequence"/>
</dbReference>
<gene>
    <name evidence="1" type="ORF">HOC_05239</name>
</gene>
<dbReference type="InterPro" id="IPR009297">
    <property type="entry name" value="DUF952"/>
</dbReference>
<accession>A0A059G9N7</accession>
<sequence length="113" mass="12175">MSDTHVYKLLSQADWSAAEAAGVTSVPLDAADGYVHLSGIGTVAETARLYYSGQPVVHLLEFAVADLPPLKWEPSRGGTLFPHLYGDLSIALASRHWQLRPDTSGTPTMPEDL</sequence>
<dbReference type="RefSeq" id="WP_035536393.1">
    <property type="nucleotide sequence ID" value="NZ_ARYL01000005.1"/>
</dbReference>
<reference evidence="1 2" key="1">
    <citation type="journal article" date="2014" name="Antonie Van Leeuwenhoek">
        <title>Hyphomonas beringensis sp. nov. and Hyphomonas chukchiensis sp. nov., isolated from surface seawater of the Bering Sea and Chukchi Sea.</title>
        <authorList>
            <person name="Li C."/>
            <person name="Lai Q."/>
            <person name="Li G."/>
            <person name="Dong C."/>
            <person name="Wang J."/>
            <person name="Liao Y."/>
            <person name="Shao Z."/>
        </authorList>
    </citation>
    <scope>NUCLEOTIDE SEQUENCE [LARGE SCALE GENOMIC DNA]</scope>
    <source>
        <strain evidence="1 2">SCH89</strain>
    </source>
</reference>
<evidence type="ECO:0000313" key="2">
    <source>
        <dbReference type="Proteomes" id="UP000024942"/>
    </source>
</evidence>
<comment type="caution">
    <text evidence="1">The sequence shown here is derived from an EMBL/GenBank/DDBJ whole genome shotgun (WGS) entry which is preliminary data.</text>
</comment>